<keyword evidence="5" id="KW-1185">Reference proteome</keyword>
<reference evidence="4" key="1">
    <citation type="submission" date="2021-02" db="EMBL/GenBank/DDBJ databases">
        <authorList>
            <person name="Dougan E. K."/>
            <person name="Rhodes N."/>
            <person name="Thang M."/>
            <person name="Chan C."/>
        </authorList>
    </citation>
    <scope>NUCLEOTIDE SEQUENCE</scope>
</reference>
<evidence type="ECO:0000256" key="1">
    <source>
        <dbReference type="ARBA" id="ARBA00006484"/>
    </source>
</evidence>
<keyword evidence="2" id="KW-0521">NADP</keyword>
<evidence type="ECO:0000313" key="5">
    <source>
        <dbReference type="Proteomes" id="UP000604046"/>
    </source>
</evidence>
<accession>A0A812U206</accession>
<dbReference type="PANTHER" id="PTHR43618">
    <property type="entry name" value="7-ALPHA-HYDROXYSTEROID DEHYDROGENASE"/>
    <property type="match status" value="1"/>
</dbReference>
<organism evidence="4 5">
    <name type="scientific">Symbiodinium natans</name>
    <dbReference type="NCBI Taxonomy" id="878477"/>
    <lineage>
        <taxon>Eukaryota</taxon>
        <taxon>Sar</taxon>
        <taxon>Alveolata</taxon>
        <taxon>Dinophyceae</taxon>
        <taxon>Suessiales</taxon>
        <taxon>Symbiodiniaceae</taxon>
        <taxon>Symbiodinium</taxon>
    </lineage>
</organism>
<dbReference type="Gene3D" id="3.40.50.720">
    <property type="entry name" value="NAD(P)-binding Rossmann-like Domain"/>
    <property type="match status" value="1"/>
</dbReference>
<dbReference type="CDD" id="cd05233">
    <property type="entry name" value="SDR_c"/>
    <property type="match status" value="1"/>
</dbReference>
<gene>
    <name evidence="4" type="primary">rhlG</name>
    <name evidence="4" type="ORF">SNAT2548_LOCUS30786</name>
</gene>
<dbReference type="OrthoDB" id="1274115at2759"/>
<name>A0A812U206_9DINO</name>
<dbReference type="GO" id="GO:0016491">
    <property type="term" value="F:oxidoreductase activity"/>
    <property type="evidence" value="ECO:0007669"/>
    <property type="project" value="UniProtKB-KW"/>
</dbReference>
<dbReference type="InterPro" id="IPR036291">
    <property type="entry name" value="NAD(P)-bd_dom_sf"/>
</dbReference>
<protein>
    <submittedName>
        <fullName evidence="4">RhlG protein</fullName>
    </submittedName>
</protein>
<dbReference type="InterPro" id="IPR002347">
    <property type="entry name" value="SDR_fam"/>
</dbReference>
<evidence type="ECO:0000256" key="2">
    <source>
        <dbReference type="ARBA" id="ARBA00022857"/>
    </source>
</evidence>
<dbReference type="Pfam" id="PF00106">
    <property type="entry name" value="adh_short"/>
    <property type="match status" value="1"/>
</dbReference>
<comment type="caution">
    <text evidence="4">The sequence shown here is derived from an EMBL/GenBank/DDBJ whole genome shotgun (WGS) entry which is preliminary data.</text>
</comment>
<evidence type="ECO:0000256" key="3">
    <source>
        <dbReference type="ARBA" id="ARBA00023002"/>
    </source>
</evidence>
<dbReference type="PRINTS" id="PR00081">
    <property type="entry name" value="GDHRDH"/>
</dbReference>
<dbReference type="AlphaFoldDB" id="A0A812U206"/>
<proteinExistence type="inferred from homology"/>
<dbReference type="PANTHER" id="PTHR43618:SF8">
    <property type="entry name" value="7ALPHA-HYDROXYSTEROID DEHYDROGENASE"/>
    <property type="match status" value="1"/>
</dbReference>
<comment type="similarity">
    <text evidence="1">Belongs to the short-chain dehydrogenases/reductases (SDR) family.</text>
</comment>
<dbReference type="EMBL" id="CAJNDS010002624">
    <property type="protein sequence ID" value="CAE7548544.1"/>
    <property type="molecule type" value="Genomic_DNA"/>
</dbReference>
<dbReference type="InterPro" id="IPR052178">
    <property type="entry name" value="Sec_Metab_Biosynth_SDR"/>
</dbReference>
<evidence type="ECO:0000313" key="4">
    <source>
        <dbReference type="EMBL" id="CAE7548544.1"/>
    </source>
</evidence>
<dbReference type="Proteomes" id="UP000604046">
    <property type="component" value="Unassembled WGS sequence"/>
</dbReference>
<sequence>MILRMPSTAVVFMVAVSRRFAIVFRSRKSTEGSSMMFPASCGSPLIAVQPLAKVQGPCRVGHTRETSLQEPRPWLWAPVTLALAAGARRSIARYAEPDRLSSGVELQGTKALSSPATIPNSSPNYILPATLPPSQQSDPKVVVTGGSRGIGLATARLMLSLGADVVICARGTEELAAAQRQMPRSEHCQAIPADLSTQAGVAALVDQLPWSELDVLVNNCGINIRKRAEEFGDEEFEKIFNSNFMSCMRLSMAALPLLQKARGGIDHD</sequence>
<dbReference type="SUPFAM" id="SSF51735">
    <property type="entry name" value="NAD(P)-binding Rossmann-fold domains"/>
    <property type="match status" value="1"/>
</dbReference>
<keyword evidence="3" id="KW-0560">Oxidoreductase</keyword>